<gene>
    <name evidence="7" type="ORF">LVJ94_29305</name>
</gene>
<dbReference type="SUPFAM" id="SSF55961">
    <property type="entry name" value="Bet v1-like"/>
    <property type="match status" value="1"/>
</dbReference>
<proteinExistence type="predicted"/>
<dbReference type="PROSITE" id="PS51296">
    <property type="entry name" value="RIESKE"/>
    <property type="match status" value="1"/>
</dbReference>
<dbReference type="InterPro" id="IPR050584">
    <property type="entry name" value="Cholesterol_7-desaturase"/>
</dbReference>
<evidence type="ECO:0000313" key="8">
    <source>
        <dbReference type="Proteomes" id="UP001374803"/>
    </source>
</evidence>
<dbReference type="Pfam" id="PF00355">
    <property type="entry name" value="Rieske"/>
    <property type="match status" value="1"/>
</dbReference>
<dbReference type="InterPro" id="IPR036922">
    <property type="entry name" value="Rieske_2Fe-2S_sf"/>
</dbReference>
<evidence type="ECO:0000256" key="3">
    <source>
        <dbReference type="ARBA" id="ARBA00023002"/>
    </source>
</evidence>
<keyword evidence="3" id="KW-0560">Oxidoreductase</keyword>
<dbReference type="EMBL" id="CP089983">
    <property type="protein sequence ID" value="WXB01005.1"/>
    <property type="molecule type" value="Genomic_DNA"/>
</dbReference>
<keyword evidence="5" id="KW-0411">Iron-sulfur</keyword>
<keyword evidence="4" id="KW-0408">Iron</keyword>
<dbReference type="RefSeq" id="WP_394830612.1">
    <property type="nucleotide sequence ID" value="NZ_CP089929.1"/>
</dbReference>
<keyword evidence="2" id="KW-0479">Metal-binding</keyword>
<name>A0ABZ2KVL2_9BACT</name>
<sequence length="376" mass="41961">MNHAASWYALARSSDIGTKPTRLLRFGERWVAWRDREGKAAVMGESCPHFGASLAGGHVDREGCLVCPFHRWRFDASGACVGIPGSDVIPATARRRPLVTVERYGILWGWWGSGEPQFSLPNVPEYDEPRGRSVLDFSINTTLPLVLANSYDARHLVETHRSAAVPRSRTHAEAEFTPEGIAPEAWCAAELELELSRQTLREAVALISAERSWYGFTTTLSGFLGTWVMTRFAGMRSIRARVNGWPTGHHVRGYVDGKPQYSLLTSGCPIDETRCLVLSVTLLTKRSGPVRDFMGTLFSNMQLRQAAATDAVIFDTLDLRARGVHVREDRPILEYLKLHERYVGRVDPAWLGERAPRRRSSHEGRRVHLVSSGEGA</sequence>
<dbReference type="PANTHER" id="PTHR21266">
    <property type="entry name" value="IRON-SULFUR DOMAIN CONTAINING PROTEIN"/>
    <property type="match status" value="1"/>
</dbReference>
<evidence type="ECO:0000256" key="1">
    <source>
        <dbReference type="ARBA" id="ARBA00022714"/>
    </source>
</evidence>
<evidence type="ECO:0000256" key="5">
    <source>
        <dbReference type="ARBA" id="ARBA00023014"/>
    </source>
</evidence>
<evidence type="ECO:0000259" key="6">
    <source>
        <dbReference type="PROSITE" id="PS51296"/>
    </source>
</evidence>
<keyword evidence="8" id="KW-1185">Reference proteome</keyword>
<reference evidence="7" key="1">
    <citation type="submission" date="2021-12" db="EMBL/GenBank/DDBJ databases">
        <title>Discovery of the Pendulisporaceae a myxobacterial family with distinct sporulation behavior and unique specialized metabolism.</title>
        <authorList>
            <person name="Garcia R."/>
            <person name="Popoff A."/>
            <person name="Bader C.D."/>
            <person name="Loehr J."/>
            <person name="Walesch S."/>
            <person name="Walt C."/>
            <person name="Boldt J."/>
            <person name="Bunk B."/>
            <person name="Haeckl F.J.F.P.J."/>
            <person name="Gunesch A.P."/>
            <person name="Birkelbach J."/>
            <person name="Nuebel U."/>
            <person name="Pietschmann T."/>
            <person name="Bach T."/>
            <person name="Mueller R."/>
        </authorList>
    </citation>
    <scope>NUCLEOTIDE SEQUENCE</scope>
    <source>
        <strain evidence="7">MSr11367</strain>
    </source>
</reference>
<evidence type="ECO:0000313" key="7">
    <source>
        <dbReference type="EMBL" id="WXB01005.1"/>
    </source>
</evidence>
<protein>
    <submittedName>
        <fullName evidence="7">Rieske 2Fe-2S domain-containing protein</fullName>
    </submittedName>
</protein>
<dbReference type="Proteomes" id="UP001374803">
    <property type="component" value="Chromosome"/>
</dbReference>
<keyword evidence="1" id="KW-0001">2Fe-2S</keyword>
<dbReference type="Gene3D" id="2.102.10.10">
    <property type="entry name" value="Rieske [2Fe-2S] iron-sulphur domain"/>
    <property type="match status" value="1"/>
</dbReference>
<feature type="domain" description="Rieske" evidence="6">
    <location>
        <begin position="7"/>
        <end position="109"/>
    </location>
</feature>
<accession>A0ABZ2KVL2</accession>
<evidence type="ECO:0000256" key="2">
    <source>
        <dbReference type="ARBA" id="ARBA00022723"/>
    </source>
</evidence>
<dbReference type="InterPro" id="IPR017941">
    <property type="entry name" value="Rieske_2Fe-2S"/>
</dbReference>
<dbReference type="SUPFAM" id="SSF50022">
    <property type="entry name" value="ISP domain"/>
    <property type="match status" value="1"/>
</dbReference>
<dbReference type="PANTHER" id="PTHR21266:SF60">
    <property type="entry name" value="3-KETOSTEROID-9-ALPHA-MONOOXYGENASE, OXYGENASE COMPONENT"/>
    <property type="match status" value="1"/>
</dbReference>
<organism evidence="7 8">
    <name type="scientific">Pendulispora rubella</name>
    <dbReference type="NCBI Taxonomy" id="2741070"/>
    <lineage>
        <taxon>Bacteria</taxon>
        <taxon>Pseudomonadati</taxon>
        <taxon>Myxococcota</taxon>
        <taxon>Myxococcia</taxon>
        <taxon>Myxococcales</taxon>
        <taxon>Sorangiineae</taxon>
        <taxon>Pendulisporaceae</taxon>
        <taxon>Pendulispora</taxon>
    </lineage>
</organism>
<evidence type="ECO:0000256" key="4">
    <source>
        <dbReference type="ARBA" id="ARBA00023004"/>
    </source>
</evidence>